<evidence type="ECO:0000313" key="13">
    <source>
        <dbReference type="RefSeq" id="XP_005417463.1"/>
    </source>
</evidence>
<evidence type="ECO:0000256" key="5">
    <source>
        <dbReference type="ARBA" id="ARBA00022832"/>
    </source>
</evidence>
<dbReference type="EC" id="2.3.1.199" evidence="10"/>
<evidence type="ECO:0000256" key="1">
    <source>
        <dbReference type="ARBA" id="ARBA00004141"/>
    </source>
</evidence>
<evidence type="ECO:0000313" key="12">
    <source>
        <dbReference type="Proteomes" id="UP000504602"/>
    </source>
</evidence>
<dbReference type="PANTHER" id="PTHR11157:SF68">
    <property type="entry name" value="ELONGATION OF VERY LONG CHAIN FATTY ACIDS PROTEIN 3"/>
    <property type="match status" value="1"/>
</dbReference>
<dbReference type="InterPro" id="IPR030457">
    <property type="entry name" value="ELO_CS"/>
</dbReference>
<dbReference type="RefSeq" id="XP_005417463.1">
    <property type="nucleotide sequence ID" value="XM_005417406.1"/>
</dbReference>
<dbReference type="Proteomes" id="UP000504602">
    <property type="component" value="Unplaced"/>
</dbReference>
<keyword evidence="12" id="KW-1185">Reference proteome</keyword>
<evidence type="ECO:0000256" key="4">
    <source>
        <dbReference type="ARBA" id="ARBA00022692"/>
    </source>
</evidence>
<dbReference type="InParanoid" id="A0A6I9HD61"/>
<dbReference type="PANTHER" id="PTHR11157">
    <property type="entry name" value="FATTY ACID ACYL TRANSFERASE-RELATED"/>
    <property type="match status" value="1"/>
</dbReference>
<feature type="transmembrane region" description="Helical" evidence="10">
    <location>
        <begin position="309"/>
        <end position="333"/>
    </location>
</feature>
<evidence type="ECO:0000256" key="3">
    <source>
        <dbReference type="ARBA" id="ARBA00022679"/>
    </source>
</evidence>
<keyword evidence="7 10" id="KW-0443">Lipid metabolism</keyword>
<feature type="region of interest" description="Disordered" evidence="11">
    <location>
        <begin position="1"/>
        <end position="48"/>
    </location>
</feature>
<dbReference type="AlphaFoldDB" id="A0A6I9HD61"/>
<keyword evidence="6 10" id="KW-1133">Transmembrane helix</keyword>
<reference evidence="13" key="1">
    <citation type="submission" date="2025-08" db="UniProtKB">
        <authorList>
            <consortium name="RefSeq"/>
        </authorList>
    </citation>
    <scope>IDENTIFICATION</scope>
</reference>
<comment type="subcellular location">
    <subcellularLocation>
        <location evidence="1">Membrane</location>
        <topology evidence="1">Multi-pass membrane protein</topology>
    </subcellularLocation>
</comment>
<name>A0A6I9HD61_GEOFO</name>
<evidence type="ECO:0000256" key="6">
    <source>
        <dbReference type="ARBA" id="ARBA00022989"/>
    </source>
</evidence>
<dbReference type="Pfam" id="PF01151">
    <property type="entry name" value="ELO"/>
    <property type="match status" value="1"/>
</dbReference>
<keyword evidence="2 10" id="KW-0444">Lipid biosynthesis</keyword>
<evidence type="ECO:0000256" key="11">
    <source>
        <dbReference type="SAM" id="MobiDB-lite"/>
    </source>
</evidence>
<dbReference type="KEGG" id="gfr:102036402"/>
<feature type="transmembrane region" description="Helical" evidence="10">
    <location>
        <begin position="271"/>
        <end position="297"/>
    </location>
</feature>
<feature type="transmembrane region" description="Helical" evidence="10">
    <location>
        <begin position="141"/>
        <end position="160"/>
    </location>
</feature>
<evidence type="ECO:0000256" key="9">
    <source>
        <dbReference type="ARBA" id="ARBA00023160"/>
    </source>
</evidence>
<evidence type="ECO:0000256" key="8">
    <source>
        <dbReference type="ARBA" id="ARBA00023136"/>
    </source>
</evidence>
<proteinExistence type="inferred from homology"/>
<dbReference type="InterPro" id="IPR002076">
    <property type="entry name" value="ELO_fam"/>
</dbReference>
<keyword evidence="8 10" id="KW-0472">Membrane</keyword>
<dbReference type="OrthoDB" id="10259681at2759"/>
<dbReference type="GO" id="GO:0005789">
    <property type="term" value="C:endoplasmic reticulum membrane"/>
    <property type="evidence" value="ECO:0007669"/>
    <property type="project" value="TreeGrafter"/>
</dbReference>
<protein>
    <recommendedName>
        <fullName evidence="10">Elongation of very long chain fatty acids protein</fullName>
        <ecNumber evidence="10">2.3.1.199</ecNumber>
    </recommendedName>
    <alternativeName>
        <fullName evidence="10">Very-long-chain 3-oxoacyl-CoA synthase</fullName>
    </alternativeName>
</protein>
<comment type="catalytic activity">
    <reaction evidence="10">
        <text>a very-long-chain acyl-CoA + malonyl-CoA + H(+) = a very-long-chain 3-oxoacyl-CoA + CO2 + CoA</text>
        <dbReference type="Rhea" id="RHEA:32727"/>
        <dbReference type="ChEBI" id="CHEBI:15378"/>
        <dbReference type="ChEBI" id="CHEBI:16526"/>
        <dbReference type="ChEBI" id="CHEBI:57287"/>
        <dbReference type="ChEBI" id="CHEBI:57384"/>
        <dbReference type="ChEBI" id="CHEBI:90725"/>
        <dbReference type="ChEBI" id="CHEBI:90736"/>
        <dbReference type="EC" id="2.3.1.199"/>
    </reaction>
</comment>
<dbReference type="GO" id="GO:0034626">
    <property type="term" value="P:fatty acid elongation, polyunsaturated fatty acid"/>
    <property type="evidence" value="ECO:0007669"/>
    <property type="project" value="TreeGrafter"/>
</dbReference>
<dbReference type="PROSITE" id="PS01188">
    <property type="entry name" value="ELO"/>
    <property type="match status" value="1"/>
</dbReference>
<feature type="transmembrane region" description="Helical" evidence="10">
    <location>
        <begin position="215"/>
        <end position="234"/>
    </location>
</feature>
<dbReference type="GO" id="GO:0030148">
    <property type="term" value="P:sphingolipid biosynthetic process"/>
    <property type="evidence" value="ECO:0007669"/>
    <property type="project" value="TreeGrafter"/>
</dbReference>
<comment type="similarity">
    <text evidence="10">Belongs to the ELO family.</text>
</comment>
<dbReference type="GO" id="GO:0042761">
    <property type="term" value="P:very long-chain fatty acid biosynthetic process"/>
    <property type="evidence" value="ECO:0007669"/>
    <property type="project" value="TreeGrafter"/>
</dbReference>
<evidence type="ECO:0000256" key="7">
    <source>
        <dbReference type="ARBA" id="ARBA00023098"/>
    </source>
</evidence>
<dbReference type="GO" id="GO:0009922">
    <property type="term" value="F:fatty acid elongase activity"/>
    <property type="evidence" value="ECO:0007669"/>
    <property type="project" value="UniProtKB-EC"/>
</dbReference>
<evidence type="ECO:0000256" key="10">
    <source>
        <dbReference type="RuleBase" id="RU361115"/>
    </source>
</evidence>
<evidence type="ECO:0000256" key="2">
    <source>
        <dbReference type="ARBA" id="ARBA00022516"/>
    </source>
</evidence>
<gene>
    <name evidence="13" type="primary">LOC102036402</name>
</gene>
<keyword evidence="5 10" id="KW-0276">Fatty acid metabolism</keyword>
<sequence>MGGPPAQPDWVTRASSSLPSARSGRLRFSVGPGGSRSRLSPRCDVGAERIPGTKSTVRRAGVTRFGSLPGMLNMEANTDPSELQPLGEYDFEKNFNHRAARKWMEENWQKSLIISVIYLILIFGIQHFMKDRRPFKLRGPLILWSFSLSLFSLIAACRIGKQMAFLLRTKGFKHTVCSQSFYVHPVSKLWIYLFGLSKLVEMGDTLFIVLRKKKLIFLHWYHHISTMILSWYGYKMMAAGAGWTTTLNLSIHFVMYLYYTMAAMGIRVPHSITMLITTSQIVQIIGYVIMNIFIFFWMDDKLCQYTWPLFLLSSGLYTSLLVLFSNFFVKTYLSNTQKSKRN</sequence>
<keyword evidence="3 10" id="KW-0808">Transferase</keyword>
<keyword evidence="9 10" id="KW-0275">Fatty acid biosynthesis</keyword>
<organism evidence="12 13">
    <name type="scientific">Geospiza fortis</name>
    <name type="common">Medium ground-finch</name>
    <dbReference type="NCBI Taxonomy" id="48883"/>
    <lineage>
        <taxon>Eukaryota</taxon>
        <taxon>Metazoa</taxon>
        <taxon>Chordata</taxon>
        <taxon>Craniata</taxon>
        <taxon>Vertebrata</taxon>
        <taxon>Euteleostomi</taxon>
        <taxon>Archelosauria</taxon>
        <taxon>Archosauria</taxon>
        <taxon>Dinosauria</taxon>
        <taxon>Saurischia</taxon>
        <taxon>Theropoda</taxon>
        <taxon>Coelurosauria</taxon>
        <taxon>Aves</taxon>
        <taxon>Neognathae</taxon>
        <taxon>Neoaves</taxon>
        <taxon>Telluraves</taxon>
        <taxon>Australaves</taxon>
        <taxon>Passeriformes</taxon>
        <taxon>Thraupidae</taxon>
        <taxon>Geospiza</taxon>
    </lineage>
</organism>
<accession>A0A6I9HD61</accession>
<keyword evidence="4 10" id="KW-0812">Transmembrane</keyword>
<dbReference type="GeneID" id="102036402"/>
<dbReference type="GO" id="GO:0019367">
    <property type="term" value="P:fatty acid elongation, saturated fatty acid"/>
    <property type="evidence" value="ECO:0007669"/>
    <property type="project" value="TreeGrafter"/>
</dbReference>
<dbReference type="GO" id="GO:0034625">
    <property type="term" value="P:fatty acid elongation, monounsaturated fatty acid"/>
    <property type="evidence" value="ECO:0007669"/>
    <property type="project" value="TreeGrafter"/>
</dbReference>
<feature type="transmembrane region" description="Helical" evidence="10">
    <location>
        <begin position="111"/>
        <end position="129"/>
    </location>
</feature>